<feature type="transmembrane region" description="Helical" evidence="1">
    <location>
        <begin position="44"/>
        <end position="63"/>
    </location>
</feature>
<keyword evidence="3" id="KW-1185">Reference proteome</keyword>
<feature type="transmembrane region" description="Helical" evidence="1">
    <location>
        <begin position="13"/>
        <end position="32"/>
    </location>
</feature>
<organism evidence="2 3">
    <name type="scientific">Plastoroseomonas hellenica</name>
    <dbReference type="NCBI Taxonomy" id="2687306"/>
    <lineage>
        <taxon>Bacteria</taxon>
        <taxon>Pseudomonadati</taxon>
        <taxon>Pseudomonadota</taxon>
        <taxon>Alphaproteobacteria</taxon>
        <taxon>Acetobacterales</taxon>
        <taxon>Acetobacteraceae</taxon>
        <taxon>Plastoroseomonas</taxon>
    </lineage>
</organism>
<comment type="caution">
    <text evidence="2">The sequence shown here is derived from an EMBL/GenBank/DDBJ whole genome shotgun (WGS) entry which is preliminary data.</text>
</comment>
<proteinExistence type="predicted"/>
<feature type="transmembrane region" description="Helical" evidence="1">
    <location>
        <begin position="97"/>
        <end position="130"/>
    </location>
</feature>
<keyword evidence="1" id="KW-0472">Membrane</keyword>
<sequence>MAWLSTEVGIVEAVGDLALALSLGVAVAITYVRVYRGFYHSKSFVHTCVVTVPLVAIAVRSVIGAAAEASAVAFALVGLLGLIRLRTVVRDTREFTFVFLALVTGAGVGAGAHLLAILGCAILLGVLAMLEALDFGAPRSPAMRVRLSGRADGFATYHDILSLSAKRLEATAVRKSSGDSAEFSFEIVARDGTDLAVVAQRLRAVEGIGEVSVSRLQRGRATGEEDG</sequence>
<dbReference type="Pfam" id="PF16316">
    <property type="entry name" value="DUF4956"/>
    <property type="match status" value="1"/>
</dbReference>
<dbReference type="InterPro" id="IPR032531">
    <property type="entry name" value="DUF4956"/>
</dbReference>
<keyword evidence="1" id="KW-1133">Transmembrane helix</keyword>
<evidence type="ECO:0000313" key="3">
    <source>
        <dbReference type="Proteomes" id="UP001196870"/>
    </source>
</evidence>
<accession>A0ABS5EY27</accession>
<protein>
    <submittedName>
        <fullName evidence="2">DUF4956 domain-containing protein</fullName>
    </submittedName>
</protein>
<dbReference type="Proteomes" id="UP001196870">
    <property type="component" value="Unassembled WGS sequence"/>
</dbReference>
<keyword evidence="1" id="KW-0812">Transmembrane</keyword>
<dbReference type="EMBL" id="JAAGBB010000013">
    <property type="protein sequence ID" value="MBR0665204.1"/>
    <property type="molecule type" value="Genomic_DNA"/>
</dbReference>
<evidence type="ECO:0000313" key="2">
    <source>
        <dbReference type="EMBL" id="MBR0665204.1"/>
    </source>
</evidence>
<feature type="transmembrane region" description="Helical" evidence="1">
    <location>
        <begin position="69"/>
        <end position="85"/>
    </location>
</feature>
<reference evidence="3" key="1">
    <citation type="journal article" date="2021" name="Syst. Appl. Microbiol.">
        <title>Roseomonas hellenica sp. nov., isolated from roots of wild-growing Alkanna tinctoria.</title>
        <authorList>
            <person name="Rat A."/>
            <person name="Naranjo H.D."/>
            <person name="Lebbe L."/>
            <person name="Cnockaert M."/>
            <person name="Krigas N."/>
            <person name="Grigoriadou K."/>
            <person name="Maloupa E."/>
            <person name="Willems A."/>
        </authorList>
    </citation>
    <scope>NUCLEOTIDE SEQUENCE [LARGE SCALE GENOMIC DNA]</scope>
    <source>
        <strain evidence="3">LMG 31523</strain>
    </source>
</reference>
<name>A0ABS5EY27_9PROT</name>
<evidence type="ECO:0000256" key="1">
    <source>
        <dbReference type="SAM" id="Phobius"/>
    </source>
</evidence>
<dbReference type="RefSeq" id="WP_211852874.1">
    <property type="nucleotide sequence ID" value="NZ_JAAGBB010000013.1"/>
</dbReference>
<gene>
    <name evidence="2" type="ORF">GXW71_12640</name>
</gene>